<keyword evidence="2" id="KW-1185">Reference proteome</keyword>
<protein>
    <submittedName>
        <fullName evidence="1">Uncharacterized protein</fullName>
    </submittedName>
</protein>
<gene>
    <name evidence="1" type="ORF">PUN28_005726</name>
</gene>
<sequence length="87" mass="9832">MPKKKGLQTLHRLSRNHINNLQTEEDRSTGDWETIGGGALAFTLLGYSGTSEGNFSRFARPLILTRRDVRASYLSRRMQAKSDFTDS</sequence>
<dbReference type="EMBL" id="JADYXP020000005">
    <property type="protein sequence ID" value="KAL0123383.1"/>
    <property type="molecule type" value="Genomic_DNA"/>
</dbReference>
<dbReference type="AlphaFoldDB" id="A0AAW2G6W9"/>
<proteinExistence type="predicted"/>
<comment type="caution">
    <text evidence="1">The sequence shown here is derived from an EMBL/GenBank/DDBJ whole genome shotgun (WGS) entry which is preliminary data.</text>
</comment>
<organism evidence="1 2">
    <name type="scientific">Cardiocondyla obscurior</name>
    <dbReference type="NCBI Taxonomy" id="286306"/>
    <lineage>
        <taxon>Eukaryota</taxon>
        <taxon>Metazoa</taxon>
        <taxon>Ecdysozoa</taxon>
        <taxon>Arthropoda</taxon>
        <taxon>Hexapoda</taxon>
        <taxon>Insecta</taxon>
        <taxon>Pterygota</taxon>
        <taxon>Neoptera</taxon>
        <taxon>Endopterygota</taxon>
        <taxon>Hymenoptera</taxon>
        <taxon>Apocrita</taxon>
        <taxon>Aculeata</taxon>
        <taxon>Formicoidea</taxon>
        <taxon>Formicidae</taxon>
        <taxon>Myrmicinae</taxon>
        <taxon>Cardiocondyla</taxon>
    </lineage>
</organism>
<evidence type="ECO:0000313" key="2">
    <source>
        <dbReference type="Proteomes" id="UP001430953"/>
    </source>
</evidence>
<evidence type="ECO:0000313" key="1">
    <source>
        <dbReference type="EMBL" id="KAL0123383.1"/>
    </source>
</evidence>
<reference evidence="1 2" key="1">
    <citation type="submission" date="2023-03" db="EMBL/GenBank/DDBJ databases">
        <title>High recombination rates correlate with genetic variation in Cardiocondyla obscurior ants.</title>
        <authorList>
            <person name="Errbii M."/>
        </authorList>
    </citation>
    <scope>NUCLEOTIDE SEQUENCE [LARGE SCALE GENOMIC DNA]</scope>
    <source>
        <strain evidence="1">Alpha-2009</strain>
        <tissue evidence="1">Whole body</tissue>
    </source>
</reference>
<dbReference type="Proteomes" id="UP001430953">
    <property type="component" value="Unassembled WGS sequence"/>
</dbReference>
<accession>A0AAW2G6W9</accession>
<name>A0AAW2G6W9_9HYME</name>